<evidence type="ECO:0000313" key="4">
    <source>
        <dbReference type="EMBL" id="ABQ26918.1"/>
    </source>
</evidence>
<evidence type="ECO:0000313" key="5">
    <source>
        <dbReference type="Proteomes" id="UP000006695"/>
    </source>
</evidence>
<evidence type="ECO:0000256" key="2">
    <source>
        <dbReference type="PROSITE-ProRule" id="PRU00169"/>
    </source>
</evidence>
<dbReference type="Proteomes" id="UP000006695">
    <property type="component" value="Chromosome"/>
</dbReference>
<dbReference type="AlphaFoldDB" id="A5G550"/>
<dbReference type="KEGG" id="gur:Gura_2744"/>
<dbReference type="InterPro" id="IPR001789">
    <property type="entry name" value="Sig_transdc_resp-reg_receiver"/>
</dbReference>
<protein>
    <submittedName>
        <fullName evidence="4">Response regulator receiver protein</fullName>
    </submittedName>
</protein>
<organism evidence="4 5">
    <name type="scientific">Geotalea uraniireducens (strain Rf4)</name>
    <name type="common">Geobacter uraniireducens</name>
    <dbReference type="NCBI Taxonomy" id="351605"/>
    <lineage>
        <taxon>Bacteria</taxon>
        <taxon>Pseudomonadati</taxon>
        <taxon>Thermodesulfobacteriota</taxon>
        <taxon>Desulfuromonadia</taxon>
        <taxon>Geobacterales</taxon>
        <taxon>Geobacteraceae</taxon>
        <taxon>Geotalea</taxon>
    </lineage>
</organism>
<dbReference type="PANTHER" id="PTHR44591">
    <property type="entry name" value="STRESS RESPONSE REGULATOR PROTEIN 1"/>
    <property type="match status" value="1"/>
</dbReference>
<dbReference type="PROSITE" id="PS50110">
    <property type="entry name" value="RESPONSE_REGULATORY"/>
    <property type="match status" value="1"/>
</dbReference>
<reference evidence="4 5" key="1">
    <citation type="submission" date="2007-05" db="EMBL/GenBank/DDBJ databases">
        <title>Complete sequence of Geobacter uraniireducens Rf4.</title>
        <authorList>
            <consortium name="US DOE Joint Genome Institute"/>
            <person name="Copeland A."/>
            <person name="Lucas S."/>
            <person name="Lapidus A."/>
            <person name="Barry K."/>
            <person name="Detter J.C."/>
            <person name="Glavina del Rio T."/>
            <person name="Hammon N."/>
            <person name="Israni S."/>
            <person name="Dalin E."/>
            <person name="Tice H."/>
            <person name="Pitluck S."/>
            <person name="Chertkov O."/>
            <person name="Brettin T."/>
            <person name="Bruce D."/>
            <person name="Han C."/>
            <person name="Schmutz J."/>
            <person name="Larimer F."/>
            <person name="Land M."/>
            <person name="Hauser L."/>
            <person name="Kyrpides N."/>
            <person name="Mikhailova N."/>
            <person name="Shelobolina E."/>
            <person name="Aklujkar M."/>
            <person name="Lovley D."/>
            <person name="Richardson P."/>
        </authorList>
    </citation>
    <scope>NUCLEOTIDE SEQUENCE [LARGE SCALE GENOMIC DNA]</scope>
    <source>
        <strain evidence="4 5">Rf4</strain>
    </source>
</reference>
<dbReference type="SUPFAM" id="SSF52172">
    <property type="entry name" value="CheY-like"/>
    <property type="match status" value="1"/>
</dbReference>
<evidence type="ECO:0000256" key="1">
    <source>
        <dbReference type="ARBA" id="ARBA00022553"/>
    </source>
</evidence>
<evidence type="ECO:0000259" key="3">
    <source>
        <dbReference type="PROSITE" id="PS50110"/>
    </source>
</evidence>
<dbReference type="OrthoDB" id="5397350at2"/>
<keyword evidence="1 2" id="KW-0597">Phosphoprotein</keyword>
<dbReference type="SMART" id="SM00448">
    <property type="entry name" value="REC"/>
    <property type="match status" value="1"/>
</dbReference>
<dbReference type="Gene3D" id="3.40.50.2300">
    <property type="match status" value="1"/>
</dbReference>
<accession>A5G550</accession>
<dbReference type="STRING" id="351605.Gura_2744"/>
<dbReference type="GO" id="GO:0000160">
    <property type="term" value="P:phosphorelay signal transduction system"/>
    <property type="evidence" value="ECO:0007669"/>
    <property type="project" value="InterPro"/>
</dbReference>
<feature type="domain" description="Response regulatory" evidence="3">
    <location>
        <begin position="15"/>
        <end position="135"/>
    </location>
</feature>
<dbReference type="EMBL" id="CP000698">
    <property type="protein sequence ID" value="ABQ26918.1"/>
    <property type="molecule type" value="Genomic_DNA"/>
</dbReference>
<name>A5G550_GEOUR</name>
<feature type="modified residue" description="4-aspartylphosphate" evidence="2">
    <location>
        <position position="69"/>
    </location>
</feature>
<dbReference type="InterPro" id="IPR011006">
    <property type="entry name" value="CheY-like_superfamily"/>
</dbReference>
<dbReference type="RefSeq" id="WP_011939594.1">
    <property type="nucleotide sequence ID" value="NC_009483.1"/>
</dbReference>
<proteinExistence type="predicted"/>
<sequence>MDEHLEKENKAIKGTVLIMDDDEDVCLLVDYALRYAGFNVESAPDGPAAIDLYRNRLEMGQPYIAVILDLNIPGKIGGKEVIGSLHELNPEIIAFVSSGYPDDPCMVNFKDYGFSGAIPKPIMYEDILDSFMHVIEKRGTEL</sequence>
<dbReference type="HOGENOM" id="CLU_000445_69_8_7"/>
<dbReference type="PANTHER" id="PTHR44591:SF20">
    <property type="entry name" value="PROTEIN PILH"/>
    <property type="match status" value="1"/>
</dbReference>
<gene>
    <name evidence="4" type="ordered locus">Gura_2744</name>
</gene>
<dbReference type="Pfam" id="PF00072">
    <property type="entry name" value="Response_reg"/>
    <property type="match status" value="1"/>
</dbReference>
<dbReference type="InterPro" id="IPR050595">
    <property type="entry name" value="Bact_response_regulator"/>
</dbReference>
<keyword evidence="5" id="KW-1185">Reference proteome</keyword>